<dbReference type="Pfam" id="PF08699">
    <property type="entry name" value="ArgoL1"/>
    <property type="match status" value="1"/>
</dbReference>
<dbReference type="InterPro" id="IPR012337">
    <property type="entry name" value="RNaseH-like_sf"/>
</dbReference>
<evidence type="ECO:0000259" key="4">
    <source>
        <dbReference type="PROSITE" id="PS50822"/>
    </source>
</evidence>
<dbReference type="InterPro" id="IPR032473">
    <property type="entry name" value="Argonaute_Mid_dom"/>
</dbReference>
<dbReference type="PROSITE" id="PS50821">
    <property type="entry name" value="PAZ"/>
    <property type="match status" value="1"/>
</dbReference>
<proteinExistence type="inferred from homology"/>
<accession>A0A8X6UJA0</accession>
<comment type="caution">
    <text evidence="5">The sequence shown here is derived from an EMBL/GenBank/DDBJ whole genome shotgun (WGS) entry which is preliminary data.</text>
</comment>
<dbReference type="EMBL" id="BMAW01128645">
    <property type="protein sequence ID" value="GFU26646.1"/>
    <property type="molecule type" value="Genomic_DNA"/>
</dbReference>
<dbReference type="CDD" id="cd04657">
    <property type="entry name" value="Piwi_ago-like"/>
    <property type="match status" value="1"/>
</dbReference>
<feature type="region of interest" description="Disordered" evidence="2">
    <location>
        <begin position="1"/>
        <end position="26"/>
    </location>
</feature>
<feature type="domain" description="Piwi" evidence="4">
    <location>
        <begin position="605"/>
        <end position="927"/>
    </location>
</feature>
<dbReference type="Pfam" id="PF16486">
    <property type="entry name" value="ArgoN"/>
    <property type="match status" value="1"/>
</dbReference>
<dbReference type="Proteomes" id="UP000887013">
    <property type="component" value="Unassembled WGS sequence"/>
</dbReference>
<dbReference type="SMART" id="SM01163">
    <property type="entry name" value="DUF1785"/>
    <property type="match status" value="1"/>
</dbReference>
<dbReference type="InterPro" id="IPR014811">
    <property type="entry name" value="ArgoL1"/>
</dbReference>
<organism evidence="5 6">
    <name type="scientific">Nephila pilipes</name>
    <name type="common">Giant wood spider</name>
    <name type="synonym">Nephila maculata</name>
    <dbReference type="NCBI Taxonomy" id="299642"/>
    <lineage>
        <taxon>Eukaryota</taxon>
        <taxon>Metazoa</taxon>
        <taxon>Ecdysozoa</taxon>
        <taxon>Arthropoda</taxon>
        <taxon>Chelicerata</taxon>
        <taxon>Arachnida</taxon>
        <taxon>Araneae</taxon>
        <taxon>Araneomorphae</taxon>
        <taxon>Entelegynae</taxon>
        <taxon>Araneoidea</taxon>
        <taxon>Nephilidae</taxon>
        <taxon>Nephila</taxon>
    </lineage>
</organism>
<gene>
    <name evidence="5" type="primary">ago2</name>
    <name evidence="5" type="ORF">NPIL_138841</name>
</gene>
<dbReference type="Gene3D" id="2.170.260.10">
    <property type="entry name" value="paz domain"/>
    <property type="match status" value="1"/>
</dbReference>
<dbReference type="GO" id="GO:0003723">
    <property type="term" value="F:RNA binding"/>
    <property type="evidence" value="ECO:0007669"/>
    <property type="project" value="InterPro"/>
</dbReference>
<dbReference type="Pfam" id="PF16487">
    <property type="entry name" value="ArgoMid"/>
    <property type="match status" value="1"/>
</dbReference>
<evidence type="ECO:0000259" key="3">
    <source>
        <dbReference type="PROSITE" id="PS50821"/>
    </source>
</evidence>
<dbReference type="Gene3D" id="3.40.50.2300">
    <property type="match status" value="1"/>
</dbReference>
<sequence>MPKGKGKKRKPAAKKKEDVNPSELPSPCIPAAGLSSSVFHVQEDDQLSNEACALPVVGIHNEATMKKTNLFEFERQMPLVLELPRKPEEPGKMGRLIKLISNCFPLEFPQISVYHYDIEIRPKGSNYPAEENSSSTQDSDRKRKKYRCLNTKLNREIFRIMQRDNADFTDMVFDGKRNLFSIQSLTVNEESNVYEISLDSKIPGARDDPRGPRKDIFEVEVKPVKKETGDCIVSLEPLHALFKGKVASVSQEAVMVLETVLRHTPCLRYVPVARSFYYPPSPNEFHPLGGGKEIWFGYHQSVLLGQKQAMVNLDISSTAFYENISVIDYVAKYLNKNVRDLHNISALNRNDIQNLNKDLKNVQVEVTHLPYPRKYFVREVSTENANDIKFEIKEGHQTRVTTIRNYFLQRYRIRLRYPHLPCLSVGADVFLPFEVCTIVEKQHCRSELNGRQLTEMIKVTAIHPKQRFLETLEVYKNSDYDNDPFLRAFDIEVLPDPLKLNGRVLGAPQVKYSNEIVRPINGLWNMRNIKFFYGTEINSWTLLSFANPADCPERLLEEFAKSLQKYANLQGIKLKRYRHIEIADANIQNVHISLQKMMEQYCAQLIFIVLPIDEERPRQKISQEQELKTQILYSEIKKVAETTIGLITQCVKGKNVQEKYANPSFISNLCLKLNAKMGGINNTLMPGEISEFTKHSILIVGADVNHSAIYEDSIAAVVGSMDEHYYRYTATISYQRHENKNKKSLEVILDFKSMIHKILLNFQEMRGNRPQKIIVYRDGVSEGQFKDIQDREIKSIREACDTISYDYKPAITFIVVQKRQHRKFVPEHPSDGAGPMRNVPPGTTVDSTVTHPLNFDFYLYSHLGIKGTSKCCYYTVLHDDNKYGFDAIEKLSYYLCHIYVRCTKSISVPCPIQYAHLAAKRARKHLISYFKNQDSLGLLKGKNNSIKMLNLRREEIIKAISVKDNMTDSQQIDEKSACIGYPPHAKFQVVFWSNFLKTKYLHADRCES</sequence>
<dbReference type="InterPro" id="IPR036085">
    <property type="entry name" value="PAZ_dom_sf"/>
</dbReference>
<dbReference type="SMART" id="SM00950">
    <property type="entry name" value="Piwi"/>
    <property type="match status" value="1"/>
</dbReference>
<dbReference type="InterPro" id="IPR003100">
    <property type="entry name" value="PAZ_dom"/>
</dbReference>
<feature type="domain" description="PAZ" evidence="3">
    <location>
        <begin position="325"/>
        <end position="440"/>
    </location>
</feature>
<evidence type="ECO:0000256" key="1">
    <source>
        <dbReference type="RuleBase" id="RU361178"/>
    </source>
</evidence>
<dbReference type="Pfam" id="PF02170">
    <property type="entry name" value="PAZ"/>
    <property type="match status" value="1"/>
</dbReference>
<evidence type="ECO:0000313" key="6">
    <source>
        <dbReference type="Proteomes" id="UP000887013"/>
    </source>
</evidence>
<comment type="similarity">
    <text evidence="1">Belongs to the argonaute family.</text>
</comment>
<dbReference type="PANTHER" id="PTHR22891">
    <property type="entry name" value="EUKARYOTIC TRANSLATION INITIATION FACTOR 2C"/>
    <property type="match status" value="1"/>
</dbReference>
<dbReference type="SUPFAM" id="SSF101690">
    <property type="entry name" value="PAZ domain"/>
    <property type="match status" value="1"/>
</dbReference>
<dbReference type="InterPro" id="IPR032472">
    <property type="entry name" value="ArgoL2"/>
</dbReference>
<dbReference type="Pfam" id="PF16488">
    <property type="entry name" value="ArgoL2"/>
    <property type="match status" value="1"/>
</dbReference>
<feature type="compositionally biased region" description="Basic residues" evidence="2">
    <location>
        <begin position="1"/>
        <end position="13"/>
    </location>
</feature>
<dbReference type="Pfam" id="PF02171">
    <property type="entry name" value="Piwi"/>
    <property type="match status" value="1"/>
</dbReference>
<evidence type="ECO:0000313" key="5">
    <source>
        <dbReference type="EMBL" id="GFU26646.1"/>
    </source>
</evidence>
<dbReference type="OrthoDB" id="10252740at2759"/>
<dbReference type="Gene3D" id="3.30.420.10">
    <property type="entry name" value="Ribonuclease H-like superfamily/Ribonuclease H"/>
    <property type="match status" value="1"/>
</dbReference>
<dbReference type="InterPro" id="IPR045246">
    <property type="entry name" value="Piwi_ago-like"/>
</dbReference>
<dbReference type="InterPro" id="IPR003165">
    <property type="entry name" value="Piwi"/>
</dbReference>
<name>A0A8X6UJA0_NEPPI</name>
<keyword evidence="6" id="KW-1185">Reference proteome</keyword>
<protein>
    <submittedName>
        <fullName evidence="5">Protein argonaute-2</fullName>
    </submittedName>
</protein>
<dbReference type="PROSITE" id="PS50822">
    <property type="entry name" value="PIWI"/>
    <property type="match status" value="1"/>
</dbReference>
<dbReference type="AlphaFoldDB" id="A0A8X6UJA0"/>
<dbReference type="SMART" id="SM00949">
    <property type="entry name" value="PAZ"/>
    <property type="match status" value="1"/>
</dbReference>
<reference evidence="5" key="1">
    <citation type="submission" date="2020-08" db="EMBL/GenBank/DDBJ databases">
        <title>Multicomponent nature underlies the extraordinary mechanical properties of spider dragline silk.</title>
        <authorList>
            <person name="Kono N."/>
            <person name="Nakamura H."/>
            <person name="Mori M."/>
            <person name="Yoshida Y."/>
            <person name="Ohtoshi R."/>
            <person name="Malay A.D."/>
            <person name="Moran D.A.P."/>
            <person name="Tomita M."/>
            <person name="Numata K."/>
            <person name="Arakawa K."/>
        </authorList>
    </citation>
    <scope>NUCLEOTIDE SEQUENCE</scope>
</reference>
<dbReference type="GO" id="GO:0034587">
    <property type="term" value="P:piRNA processing"/>
    <property type="evidence" value="ECO:0007669"/>
    <property type="project" value="UniProtKB-ARBA"/>
</dbReference>
<dbReference type="InterPro" id="IPR032474">
    <property type="entry name" value="Argonaute_N"/>
</dbReference>
<dbReference type="SUPFAM" id="SSF53098">
    <property type="entry name" value="Ribonuclease H-like"/>
    <property type="match status" value="1"/>
</dbReference>
<feature type="region of interest" description="Disordered" evidence="2">
    <location>
        <begin position="124"/>
        <end position="145"/>
    </location>
</feature>
<evidence type="ECO:0000256" key="2">
    <source>
        <dbReference type="SAM" id="MobiDB-lite"/>
    </source>
</evidence>
<dbReference type="CDD" id="cd02846">
    <property type="entry name" value="PAZ_argonaute_like"/>
    <property type="match status" value="1"/>
</dbReference>
<dbReference type="InterPro" id="IPR036397">
    <property type="entry name" value="RNaseH_sf"/>
</dbReference>